<dbReference type="CDD" id="cd12085">
    <property type="entry name" value="DD_cGKI-alpha"/>
    <property type="match status" value="1"/>
</dbReference>
<evidence type="ECO:0000256" key="1">
    <source>
        <dbReference type="SAM" id="Coils"/>
    </source>
</evidence>
<dbReference type="Gene3D" id="1.20.5.490">
    <property type="entry name" value="Single helix bin"/>
    <property type="match status" value="1"/>
</dbReference>
<evidence type="ECO:0000259" key="3">
    <source>
        <dbReference type="Pfam" id="PF16808"/>
    </source>
</evidence>
<dbReference type="Pfam" id="PF16808">
    <property type="entry name" value="PKcGMP_CC"/>
    <property type="match status" value="1"/>
</dbReference>
<evidence type="ECO:0000313" key="5">
    <source>
        <dbReference type="Proteomes" id="UP000752171"/>
    </source>
</evidence>
<evidence type="ECO:0000313" key="4">
    <source>
        <dbReference type="EMBL" id="KAG9267312.1"/>
    </source>
</evidence>
<dbReference type="GO" id="GO:0016301">
    <property type="term" value="F:kinase activity"/>
    <property type="evidence" value="ECO:0007669"/>
    <property type="project" value="UniProtKB-KW"/>
</dbReference>
<dbReference type="EMBL" id="JAICCE010000015">
    <property type="protein sequence ID" value="KAG9267312.1"/>
    <property type="molecule type" value="Genomic_DNA"/>
</dbReference>
<feature type="coiled-coil region" evidence="1">
    <location>
        <begin position="9"/>
        <end position="43"/>
    </location>
</feature>
<feature type="region of interest" description="Disordered" evidence="2">
    <location>
        <begin position="44"/>
        <end position="66"/>
    </location>
</feature>
<organism evidence="4 5">
    <name type="scientific">Astyanax mexicanus</name>
    <name type="common">Blind cave fish</name>
    <name type="synonym">Astyanax fasciatus mexicanus</name>
    <dbReference type="NCBI Taxonomy" id="7994"/>
    <lineage>
        <taxon>Eukaryota</taxon>
        <taxon>Metazoa</taxon>
        <taxon>Chordata</taxon>
        <taxon>Craniata</taxon>
        <taxon>Vertebrata</taxon>
        <taxon>Euteleostomi</taxon>
        <taxon>Actinopterygii</taxon>
        <taxon>Neopterygii</taxon>
        <taxon>Teleostei</taxon>
        <taxon>Ostariophysi</taxon>
        <taxon>Characiformes</taxon>
        <taxon>Characoidei</taxon>
        <taxon>Acestrorhamphidae</taxon>
        <taxon>Acestrorhamphinae</taxon>
        <taxon>Astyanax</taxon>
    </lineage>
</organism>
<dbReference type="AlphaFoldDB" id="A0A8T2LBJ3"/>
<feature type="domain" description="cGMP-dependent protein kinase N-terminal coiled-coil" evidence="3">
    <location>
        <begin position="8"/>
        <end position="41"/>
    </location>
</feature>
<keyword evidence="4" id="KW-0418">Kinase</keyword>
<keyword evidence="1" id="KW-0175">Coiled coil</keyword>
<accession>A0A8T2LBJ3</accession>
<keyword evidence="4" id="KW-0808">Transferase</keyword>
<protein>
    <submittedName>
        <fullName evidence="4">cGMP-dependent protein kinase 1-like</fullName>
    </submittedName>
</protein>
<reference evidence="4 5" key="1">
    <citation type="submission" date="2021-07" db="EMBL/GenBank/DDBJ databases">
        <authorList>
            <person name="Imarazene B."/>
            <person name="Zahm M."/>
            <person name="Klopp C."/>
            <person name="Cabau C."/>
            <person name="Beille S."/>
            <person name="Jouanno E."/>
            <person name="Castinel A."/>
            <person name="Lluch J."/>
            <person name="Gil L."/>
            <person name="Kuchtly C."/>
            <person name="Lopez Roques C."/>
            <person name="Donnadieu C."/>
            <person name="Parrinello H."/>
            <person name="Journot L."/>
            <person name="Du K."/>
            <person name="Schartl M."/>
            <person name="Retaux S."/>
            <person name="Guiguen Y."/>
        </authorList>
    </citation>
    <scope>NUCLEOTIDE SEQUENCE [LARGE SCALE GENOMIC DNA]</scope>
    <source>
        <strain evidence="4">Pach_M1</strain>
        <tissue evidence="4">Testis</tissue>
    </source>
</reference>
<dbReference type="FunFam" id="1.20.5.490:FF:000006">
    <property type="entry name" value="cGMP-dependent protein kinase 1"/>
    <property type="match status" value="1"/>
</dbReference>
<comment type="caution">
    <text evidence="4">The sequence shown here is derived from an EMBL/GenBank/DDBJ whole genome shotgun (WGS) entry which is preliminary data.</text>
</comment>
<gene>
    <name evidence="4" type="primary">PRKG1</name>
    <name evidence="4" type="ORF">AMEX_G18142</name>
</gene>
<sequence>MEEDLARLLLLKEERIREMELRLAEKEEEIAELKRKLHKCQSVLPSAPLMGPRTRRAQGISAEPQPFTSFQQLTSEALRKHAKSDRQPGNLLLLSGAKCLGMRDPAAALSGNLSSPPAMCEQLWSSRGRFCSLRVPALLPQAC</sequence>
<name>A0A8T2LBJ3_ASTMX</name>
<proteinExistence type="predicted"/>
<dbReference type="Proteomes" id="UP000752171">
    <property type="component" value="Unassembled WGS sequence"/>
</dbReference>
<evidence type="ECO:0000256" key="2">
    <source>
        <dbReference type="SAM" id="MobiDB-lite"/>
    </source>
</evidence>
<dbReference type="InterPro" id="IPR031831">
    <property type="entry name" value="PKcGMP_CC"/>
</dbReference>